<evidence type="ECO:0000313" key="1">
    <source>
        <dbReference type="EMBL" id="SHN84451.1"/>
    </source>
</evidence>
<proteinExistence type="predicted"/>
<name>A0A1M7UN55_9ACTN</name>
<gene>
    <name evidence="1" type="ORF">SAMN05660350_03596</name>
</gene>
<dbReference type="AlphaFoldDB" id="A0A1M7UN55"/>
<evidence type="ECO:0008006" key="3">
    <source>
        <dbReference type="Google" id="ProtNLM"/>
    </source>
</evidence>
<dbReference type="RefSeq" id="WP_072920044.1">
    <property type="nucleotide sequence ID" value="NZ_FRDM01000023.1"/>
</dbReference>
<organism evidence="1 2">
    <name type="scientific">Geodermatophilus obscurus</name>
    <dbReference type="NCBI Taxonomy" id="1861"/>
    <lineage>
        <taxon>Bacteria</taxon>
        <taxon>Bacillati</taxon>
        <taxon>Actinomycetota</taxon>
        <taxon>Actinomycetes</taxon>
        <taxon>Geodermatophilales</taxon>
        <taxon>Geodermatophilaceae</taxon>
        <taxon>Geodermatophilus</taxon>
    </lineage>
</organism>
<protein>
    <recommendedName>
        <fullName evidence="3">Lipoprotein</fullName>
    </recommendedName>
</protein>
<accession>A0A1M7UN55</accession>
<dbReference type="EMBL" id="FRDM01000023">
    <property type="protein sequence ID" value="SHN84451.1"/>
    <property type="molecule type" value="Genomic_DNA"/>
</dbReference>
<evidence type="ECO:0000313" key="2">
    <source>
        <dbReference type="Proteomes" id="UP000184428"/>
    </source>
</evidence>
<reference evidence="1 2" key="1">
    <citation type="submission" date="2016-12" db="EMBL/GenBank/DDBJ databases">
        <authorList>
            <person name="Song W.-J."/>
            <person name="Kurnit D.M."/>
        </authorList>
    </citation>
    <scope>NUCLEOTIDE SEQUENCE [LARGE SCALE GENOMIC DNA]</scope>
    <source>
        <strain evidence="1 2">DSM 43162</strain>
    </source>
</reference>
<dbReference type="Proteomes" id="UP000184428">
    <property type="component" value="Unassembled WGS sequence"/>
</dbReference>
<sequence>MSGGRAALAVGAVLALTACDGVERACPAIGWGNGLTVELAGDWPPGEGRSVRVDCGTPCDPSGVPGAPPTATAPVEGAVARVVLGMVVPGTVDVTVLGPDSAVLAELSADLEWERVGGSEECGGPHSATVSVPAP</sequence>
<dbReference type="OrthoDB" id="5147046at2"/>
<dbReference type="PROSITE" id="PS51257">
    <property type="entry name" value="PROKAR_LIPOPROTEIN"/>
    <property type="match status" value="1"/>
</dbReference>